<reference evidence="1 2" key="1">
    <citation type="submission" date="2016-03" db="EMBL/GenBank/DDBJ databases">
        <authorList>
            <person name="Ploux O."/>
        </authorList>
    </citation>
    <scope>NUCLEOTIDE SEQUENCE [LARGE SCALE GENOMIC DNA]</scope>
    <source>
        <strain evidence="1 2">UAMH 11012</strain>
    </source>
</reference>
<evidence type="ECO:0000313" key="1">
    <source>
        <dbReference type="EMBL" id="CZR50792.1"/>
    </source>
</evidence>
<proteinExistence type="predicted"/>
<evidence type="ECO:0008006" key="3">
    <source>
        <dbReference type="Google" id="ProtNLM"/>
    </source>
</evidence>
<dbReference type="OrthoDB" id="9978204at2759"/>
<gene>
    <name evidence="1" type="ORF">PAC_00666</name>
</gene>
<dbReference type="EMBL" id="FJOG01000001">
    <property type="protein sequence ID" value="CZR50792.1"/>
    <property type="molecule type" value="Genomic_DNA"/>
</dbReference>
<dbReference type="AlphaFoldDB" id="A0A1L7WDC5"/>
<evidence type="ECO:0000313" key="2">
    <source>
        <dbReference type="Proteomes" id="UP000184330"/>
    </source>
</evidence>
<protein>
    <recommendedName>
        <fullName evidence="3">Dockerin type 1</fullName>
    </recommendedName>
</protein>
<keyword evidence="2" id="KW-1185">Reference proteome</keyword>
<sequence length="450" mass="50205">MKLESPTVSILGPKPARKHRINACSYQQNALTTVNGLQYAAFYTEVNGSGEQERHCLVNIARRNVIDEGKHRSAEWSTLTFEDYQQTTDDGHNTISIGVCEGDGTIHVAFDHHCDEISNQNLGHDPSRYPWDASVFSKTQNCLPGIPPNDLLKEVSYPRFVNIENDLLLTYRIGQAGAGSDILYRYSSSTHEYTYLGQHLTGISNNPYINGIDYRLSRLHISWCYRNFVKFANSARETAHKQQAGPNGPENNFDLNYAFSDDLGQTWRNSARRLLADLRGSKDGSVESTIKPGAEGARVFDISMHSGILNQESQSADWDGGFWVLNRERVSGVEKWMVYYRDADGQWTKIVLRSTSPPTETGARGSLCVDRTSNVYAILPGNTDSSLEILQAPKEHGYAEFKQIWLGDGFDGEPLVDVQRLEISDDLSVFTGTSKEADSVGSVVVLDFKL</sequence>
<organism evidence="1 2">
    <name type="scientific">Phialocephala subalpina</name>
    <dbReference type="NCBI Taxonomy" id="576137"/>
    <lineage>
        <taxon>Eukaryota</taxon>
        <taxon>Fungi</taxon>
        <taxon>Dikarya</taxon>
        <taxon>Ascomycota</taxon>
        <taxon>Pezizomycotina</taxon>
        <taxon>Leotiomycetes</taxon>
        <taxon>Helotiales</taxon>
        <taxon>Mollisiaceae</taxon>
        <taxon>Phialocephala</taxon>
        <taxon>Phialocephala fortinii species complex</taxon>
    </lineage>
</organism>
<name>A0A1L7WDC5_9HELO</name>
<accession>A0A1L7WDC5</accession>
<dbReference type="Proteomes" id="UP000184330">
    <property type="component" value="Unassembled WGS sequence"/>
</dbReference>
<dbReference type="Pfam" id="PF15892">
    <property type="entry name" value="BNR_4"/>
    <property type="match status" value="1"/>
</dbReference>